<protein>
    <submittedName>
        <fullName evidence="2">Thioredoxin</fullName>
    </submittedName>
</protein>
<accession>A0A1U7EV59</accession>
<gene>
    <name evidence="2" type="primary">trxA6</name>
    <name evidence="2" type="ordered locus">NP_1606A</name>
</gene>
<dbReference type="EMBL" id="CR936257">
    <property type="protein sequence ID" value="CAI48894.1"/>
    <property type="molecule type" value="Genomic_DNA"/>
</dbReference>
<dbReference type="CDD" id="cd02966">
    <property type="entry name" value="TlpA_like_family"/>
    <property type="match status" value="1"/>
</dbReference>
<dbReference type="InterPro" id="IPR013740">
    <property type="entry name" value="Redoxin"/>
</dbReference>
<dbReference type="eggNOG" id="arCOG06181">
    <property type="taxonomic scope" value="Archaea"/>
</dbReference>
<reference evidence="2 3" key="1">
    <citation type="journal article" date="2005" name="Genome Res.">
        <title>Living with two extremes: conclusions from the genome sequence of Natronomonas pharaonis.</title>
        <authorList>
            <person name="Falb M."/>
            <person name="Pfeiffer F."/>
            <person name="Palm P."/>
            <person name="Rodewald K."/>
            <person name="Hickmann V."/>
            <person name="Tittor J."/>
            <person name="Oesterhelt D."/>
        </authorList>
    </citation>
    <scope>NUCLEOTIDE SEQUENCE [LARGE SCALE GENOMIC DNA]</scope>
    <source>
        <strain evidence="3">ATCC 35678 / DSM 2160 / CIP 103997 / JCM 8858 / NBRC 14720 / NCIMB 2260 / Gabara</strain>
    </source>
</reference>
<proteinExistence type="predicted"/>
<evidence type="ECO:0000259" key="1">
    <source>
        <dbReference type="PROSITE" id="PS51352"/>
    </source>
</evidence>
<keyword evidence="3" id="KW-1185">Reference proteome</keyword>
<dbReference type="AlphaFoldDB" id="A0A1U7EV59"/>
<name>A0A1U7EV59_NATPD</name>
<dbReference type="RefSeq" id="WP_011322528.1">
    <property type="nucleotide sequence ID" value="NC_007426.1"/>
</dbReference>
<dbReference type="OrthoDB" id="115386at2157"/>
<feature type="domain" description="Thioredoxin" evidence="1">
    <location>
        <begin position="15"/>
        <end position="174"/>
    </location>
</feature>
<dbReference type="PANTHER" id="PTHR42852">
    <property type="entry name" value="THIOL:DISULFIDE INTERCHANGE PROTEIN DSBE"/>
    <property type="match status" value="1"/>
</dbReference>
<dbReference type="PROSITE" id="PS51352">
    <property type="entry name" value="THIOREDOXIN_2"/>
    <property type="match status" value="1"/>
</dbReference>
<dbReference type="InterPro" id="IPR050553">
    <property type="entry name" value="Thioredoxin_ResA/DsbE_sf"/>
</dbReference>
<dbReference type="SUPFAM" id="SSF52833">
    <property type="entry name" value="Thioredoxin-like"/>
    <property type="match status" value="1"/>
</dbReference>
<dbReference type="KEGG" id="nph:NP_1606A"/>
<organism evidence="2 3">
    <name type="scientific">Natronomonas pharaonis (strain ATCC 35678 / DSM 2160 / CIP 103997 / JCM 8858 / NBRC 14720 / NCIMB 2260 / Gabara)</name>
    <name type="common">Halobacterium pharaonis</name>
    <dbReference type="NCBI Taxonomy" id="348780"/>
    <lineage>
        <taxon>Archaea</taxon>
        <taxon>Methanobacteriati</taxon>
        <taxon>Methanobacteriota</taxon>
        <taxon>Stenosarchaea group</taxon>
        <taxon>Halobacteria</taxon>
        <taxon>Halobacteriales</taxon>
        <taxon>Natronomonadaceae</taxon>
        <taxon>Natronomonas</taxon>
    </lineage>
</organism>
<evidence type="ECO:0000313" key="2">
    <source>
        <dbReference type="EMBL" id="CAI48894.1"/>
    </source>
</evidence>
<dbReference type="Pfam" id="PF08534">
    <property type="entry name" value="Redoxin"/>
    <property type="match status" value="1"/>
</dbReference>
<dbReference type="InterPro" id="IPR036249">
    <property type="entry name" value="Thioredoxin-like_sf"/>
</dbReference>
<dbReference type="InterPro" id="IPR013766">
    <property type="entry name" value="Thioredoxin_domain"/>
</dbReference>
<dbReference type="GeneID" id="3703430"/>
<dbReference type="PANTHER" id="PTHR42852:SF17">
    <property type="entry name" value="THIOREDOXIN-LIKE PROTEIN HI_1115"/>
    <property type="match status" value="1"/>
</dbReference>
<evidence type="ECO:0000313" key="3">
    <source>
        <dbReference type="Proteomes" id="UP000002698"/>
    </source>
</evidence>
<sequence>MRRRDVLIGAGSLAVLGGGAAVAFDAVGSDSGTYVDPVDLETLDAPGSEAGTTTVPDPGRVTFVELFAKWCGICEDMMPALAEASAAVEGVQFVSVTNEALGTTTTREDVIEWWRDHDGAWPVAVDADLALTQRLDATGVPYAFVIDAENRVSWQHRGASDAEEIIAQIRAVQG</sequence>
<dbReference type="EnsemblBacteria" id="CAI48894">
    <property type="protein sequence ID" value="CAI48894"/>
    <property type="gene ID" value="NP_1606A"/>
</dbReference>
<dbReference type="HOGENOM" id="CLU_090892_1_0_2"/>
<dbReference type="Gene3D" id="3.40.30.10">
    <property type="entry name" value="Glutaredoxin"/>
    <property type="match status" value="1"/>
</dbReference>
<dbReference type="STRING" id="348780.NP_1606A"/>
<dbReference type="GO" id="GO:0016491">
    <property type="term" value="F:oxidoreductase activity"/>
    <property type="evidence" value="ECO:0007669"/>
    <property type="project" value="InterPro"/>
</dbReference>
<dbReference type="Proteomes" id="UP000002698">
    <property type="component" value="Chromosome"/>
</dbReference>